<dbReference type="OrthoDB" id="2408186at2759"/>
<comment type="caution">
    <text evidence="1">The sequence shown here is derived from an EMBL/GenBank/DDBJ whole genome shotgun (WGS) entry which is preliminary data.</text>
</comment>
<reference evidence="1" key="1">
    <citation type="submission" date="2021-06" db="EMBL/GenBank/DDBJ databases">
        <authorList>
            <person name="Kallberg Y."/>
            <person name="Tangrot J."/>
            <person name="Rosling A."/>
        </authorList>
    </citation>
    <scope>NUCLEOTIDE SEQUENCE</scope>
    <source>
        <strain evidence="1">FL966</strain>
    </source>
</reference>
<evidence type="ECO:0000313" key="2">
    <source>
        <dbReference type="Proteomes" id="UP000789759"/>
    </source>
</evidence>
<evidence type="ECO:0000313" key="1">
    <source>
        <dbReference type="EMBL" id="CAG8682008.1"/>
    </source>
</evidence>
<dbReference type="EMBL" id="CAJVQA010009188">
    <property type="protein sequence ID" value="CAG8682008.1"/>
    <property type="molecule type" value="Genomic_DNA"/>
</dbReference>
<sequence>MDILFFEFSLANFYYPYQSTFPGQNFYMNPYSYPPEYFMNPNFYPFSYYDYPPEDFIANEFYGGGYHHLFQDGPAGTLYPYSNFQFRPFPLYERRNFLDLPKNKFARDFYIENQPNFMSTKHKRFAEPLLKPPTIFMSNQNQDVEKTAASNLNNIDLAAVNSNTLANSIDKESSNTVFHKRNQPRLSDQRRAIGSMVPNVFSSNQFQDIQNTAATNFNNVEMSATNSNNFESSKDKESSNTMMIHKRYQSQPSNQKRFIGNNLPVFTSNQNQDIENLEAANLNAAEMSTTNANTLESSQDKESSSTIFRKRIPQPMPFFSSNQLQDIQNLEAANLNTAQMSATNGNNLESSKDQESSNTIMFHKRNQLKSSNQERSIVPGSGSPLSFLSNQSQDIQNTQADNLNSVEMSATNANNFANSKDQESSNTIMLHKRDQIESSDQERSIIPGSPLNFLSNQNQDVENTNAANFNSVEMSTTNSNALESSKDKESAGSVMINKRNDFERDVGIPYYLDAEDIESFNNFLVGKRNDAYPNFNFRYQRFIDQLDNLGPFDDHYRQPFEPNDLYYKQYLEIFDPYFRPEADHHLYLESMYDHYRRSIELFDNTLFRRSIAPGITTPITPLTPFPHGAAFKGTGAIQASKLNNIGISALGSSANLDQ</sequence>
<proteinExistence type="predicted"/>
<organism evidence="1 2">
    <name type="scientific">Cetraspora pellucida</name>
    <dbReference type="NCBI Taxonomy" id="1433469"/>
    <lineage>
        <taxon>Eukaryota</taxon>
        <taxon>Fungi</taxon>
        <taxon>Fungi incertae sedis</taxon>
        <taxon>Mucoromycota</taxon>
        <taxon>Glomeromycotina</taxon>
        <taxon>Glomeromycetes</taxon>
        <taxon>Diversisporales</taxon>
        <taxon>Gigasporaceae</taxon>
        <taxon>Cetraspora</taxon>
    </lineage>
</organism>
<feature type="non-terminal residue" evidence="1">
    <location>
        <position position="658"/>
    </location>
</feature>
<protein>
    <submittedName>
        <fullName evidence="1">14574_t:CDS:1</fullName>
    </submittedName>
</protein>
<keyword evidence="2" id="KW-1185">Reference proteome</keyword>
<gene>
    <name evidence="1" type="ORF">CPELLU_LOCUS10846</name>
</gene>
<name>A0A9N9ER62_9GLOM</name>
<dbReference type="Proteomes" id="UP000789759">
    <property type="component" value="Unassembled WGS sequence"/>
</dbReference>
<accession>A0A9N9ER62</accession>
<dbReference type="AlphaFoldDB" id="A0A9N9ER62"/>